<sequence>MLAIFGSFPGLFAPPYNTQLNMLHWGLRMQAQLPENITLKVCSGQVRFWVTVLAQQLGEVSINERQSELLSADRSSMRLELVPIDLENQSCYSQYSLYNINSSLESKLRSLPALILAGMGFSTRKRLKTESEHTTERKSIPSFQ</sequence>
<evidence type="ECO:0000313" key="1">
    <source>
        <dbReference type="EMBL" id="TNV83879.1"/>
    </source>
</evidence>
<keyword evidence="2" id="KW-1185">Reference proteome</keyword>
<accession>A0A8J8P0C2</accession>
<dbReference type="EMBL" id="RRYP01003355">
    <property type="protein sequence ID" value="TNV83879.1"/>
    <property type="molecule type" value="Genomic_DNA"/>
</dbReference>
<organism evidence="1 2">
    <name type="scientific">Halteria grandinella</name>
    <dbReference type="NCBI Taxonomy" id="5974"/>
    <lineage>
        <taxon>Eukaryota</taxon>
        <taxon>Sar</taxon>
        <taxon>Alveolata</taxon>
        <taxon>Ciliophora</taxon>
        <taxon>Intramacronucleata</taxon>
        <taxon>Spirotrichea</taxon>
        <taxon>Stichotrichia</taxon>
        <taxon>Sporadotrichida</taxon>
        <taxon>Halteriidae</taxon>
        <taxon>Halteria</taxon>
    </lineage>
</organism>
<proteinExistence type="predicted"/>
<name>A0A8J8P0C2_HALGN</name>
<evidence type="ECO:0000313" key="2">
    <source>
        <dbReference type="Proteomes" id="UP000785679"/>
    </source>
</evidence>
<comment type="caution">
    <text evidence="1">The sequence shown here is derived from an EMBL/GenBank/DDBJ whole genome shotgun (WGS) entry which is preliminary data.</text>
</comment>
<gene>
    <name evidence="1" type="ORF">FGO68_gene14092</name>
</gene>
<reference evidence="1" key="1">
    <citation type="submission" date="2019-06" db="EMBL/GenBank/DDBJ databases">
        <authorList>
            <person name="Zheng W."/>
        </authorList>
    </citation>
    <scope>NUCLEOTIDE SEQUENCE</scope>
    <source>
        <strain evidence="1">QDHG01</strain>
    </source>
</reference>
<dbReference type="Proteomes" id="UP000785679">
    <property type="component" value="Unassembled WGS sequence"/>
</dbReference>
<protein>
    <submittedName>
        <fullName evidence="1">Uncharacterized protein</fullName>
    </submittedName>
</protein>
<dbReference type="AlphaFoldDB" id="A0A8J8P0C2"/>